<proteinExistence type="predicted"/>
<dbReference type="PANTHER" id="PTHR32448">
    <property type="entry name" value="OS08G0158400 PROTEIN"/>
    <property type="match status" value="1"/>
</dbReference>
<keyword evidence="1" id="KW-0285">Flavoprotein</keyword>
<evidence type="ECO:0000256" key="1">
    <source>
        <dbReference type="ARBA" id="ARBA00022630"/>
    </source>
</evidence>
<dbReference type="Pfam" id="PF08031">
    <property type="entry name" value="BBE"/>
    <property type="match status" value="1"/>
</dbReference>
<evidence type="ECO:0000313" key="4">
    <source>
        <dbReference type="EMBL" id="CAL1402757.1"/>
    </source>
</evidence>
<dbReference type="InterPro" id="IPR012951">
    <property type="entry name" value="BBE"/>
</dbReference>
<gene>
    <name evidence="4" type="ORF">LTRI10_LOCUS42734</name>
</gene>
<evidence type="ECO:0000256" key="2">
    <source>
        <dbReference type="ARBA" id="ARBA00022827"/>
    </source>
</evidence>
<reference evidence="4 5" key="1">
    <citation type="submission" date="2024-04" db="EMBL/GenBank/DDBJ databases">
        <authorList>
            <person name="Fracassetti M."/>
        </authorList>
    </citation>
    <scope>NUCLEOTIDE SEQUENCE [LARGE SCALE GENOMIC DNA]</scope>
</reference>
<dbReference type="GO" id="GO:0016491">
    <property type="term" value="F:oxidoreductase activity"/>
    <property type="evidence" value="ECO:0007669"/>
    <property type="project" value="InterPro"/>
</dbReference>
<feature type="domain" description="Berberine/berberine-like" evidence="3">
    <location>
        <begin position="12"/>
        <end position="70"/>
    </location>
</feature>
<keyword evidence="2" id="KW-0274">FAD</keyword>
<dbReference type="AlphaFoldDB" id="A0AAV2FXS4"/>
<dbReference type="Gene3D" id="3.30.465.10">
    <property type="match status" value="1"/>
</dbReference>
<sequence>MTPYVSQNPRAAYMKYRDLDIGMNDVEGKTSYREARVWGAKYFKNNFDRLVRVKTVVDPDNLFRNEQSIPPFSV</sequence>
<dbReference type="Proteomes" id="UP001497516">
    <property type="component" value="Chromosome 7"/>
</dbReference>
<dbReference type="EMBL" id="OZ034820">
    <property type="protein sequence ID" value="CAL1402757.1"/>
    <property type="molecule type" value="Genomic_DNA"/>
</dbReference>
<protein>
    <recommendedName>
        <fullName evidence="3">Berberine/berberine-like domain-containing protein</fullName>
    </recommendedName>
</protein>
<organism evidence="4 5">
    <name type="scientific">Linum trigynum</name>
    <dbReference type="NCBI Taxonomy" id="586398"/>
    <lineage>
        <taxon>Eukaryota</taxon>
        <taxon>Viridiplantae</taxon>
        <taxon>Streptophyta</taxon>
        <taxon>Embryophyta</taxon>
        <taxon>Tracheophyta</taxon>
        <taxon>Spermatophyta</taxon>
        <taxon>Magnoliopsida</taxon>
        <taxon>eudicotyledons</taxon>
        <taxon>Gunneridae</taxon>
        <taxon>Pentapetalae</taxon>
        <taxon>rosids</taxon>
        <taxon>fabids</taxon>
        <taxon>Malpighiales</taxon>
        <taxon>Linaceae</taxon>
        <taxon>Linum</taxon>
    </lineage>
</organism>
<evidence type="ECO:0000259" key="3">
    <source>
        <dbReference type="Pfam" id="PF08031"/>
    </source>
</evidence>
<keyword evidence="5" id="KW-1185">Reference proteome</keyword>
<evidence type="ECO:0000313" key="5">
    <source>
        <dbReference type="Proteomes" id="UP001497516"/>
    </source>
</evidence>
<dbReference type="InterPro" id="IPR016169">
    <property type="entry name" value="FAD-bd_PCMH_sub2"/>
</dbReference>
<dbReference type="GO" id="GO:0050660">
    <property type="term" value="F:flavin adenine dinucleotide binding"/>
    <property type="evidence" value="ECO:0007669"/>
    <property type="project" value="InterPro"/>
</dbReference>
<accession>A0AAV2FXS4</accession>
<name>A0AAV2FXS4_9ROSI</name>